<keyword evidence="2" id="KW-0472">Membrane</keyword>
<feature type="domain" description="GH18" evidence="3">
    <location>
        <begin position="48"/>
        <end position="376"/>
    </location>
</feature>
<feature type="transmembrane region" description="Helical" evidence="2">
    <location>
        <begin position="485"/>
        <end position="505"/>
    </location>
</feature>
<dbReference type="AlphaFoldDB" id="A0A2S0HUZ4"/>
<keyword evidence="2" id="KW-0812">Transmembrane</keyword>
<sequence>MSKAEKKFRKHHEYAGQQGLEKNYTINYDSLGLKVSPYVRTDTMALKKEVFGWYPYWDKDLHKSLNYSLLTTVAYFSYEVDPNTGKAKSIHDWTSTPLVDSLQSNKKRSLLTVTNFGKSANKKLLKNNKAVNTLIASLKELIKDRADGVCIDFEDIHNQQKNDFSKFITLLRQELDKEDKEYKIYITVPAVDWAKAIDYSALIPIVDQFVIMGYNYYGSESKVAGPVDPICSGDIWEPFNLNSSADYYLEQKIPSTKLIMALPFYGHIWETKTGAIGSAVDRYVGPRTYEYIKAKLGNSQLRIDPISNTAYYSYITTDSRGKNQFRQCWFDTSTTLASKLEMIREKDLNGLGIWALGYDKGYNDLWESIEEIMCEKRDSLPFITQNGTNNHVTDSSATTSGSNGATVLSPGTNRGATKTTETKKGTADPSFWDKLKSLSQSLQNIKEYQSVLLFALAFLVVFGGAGFLMAMFHPETRMYFFSSRAYTFYYMAFIFLLALFILRWQGVIDNAVLAMVAGFMIGASGIYFVNRYVQKIKRELP</sequence>
<protein>
    <recommendedName>
        <fullName evidence="3">GH18 domain-containing protein</fullName>
    </recommendedName>
</protein>
<dbReference type="InterPro" id="IPR029070">
    <property type="entry name" value="Chitinase_insertion_sf"/>
</dbReference>
<dbReference type="PROSITE" id="PS51910">
    <property type="entry name" value="GH18_2"/>
    <property type="match status" value="1"/>
</dbReference>
<dbReference type="EMBL" id="CP027062">
    <property type="protein sequence ID" value="AVI50436.1"/>
    <property type="molecule type" value="Genomic_DNA"/>
</dbReference>
<feature type="region of interest" description="Disordered" evidence="1">
    <location>
        <begin position="391"/>
        <end position="426"/>
    </location>
</feature>
<dbReference type="PANTHER" id="PTHR46066">
    <property type="entry name" value="CHITINASE DOMAIN-CONTAINING PROTEIN 1 FAMILY MEMBER"/>
    <property type="match status" value="1"/>
</dbReference>
<dbReference type="Gene3D" id="3.10.50.10">
    <property type="match status" value="1"/>
</dbReference>
<evidence type="ECO:0000256" key="2">
    <source>
        <dbReference type="SAM" id="Phobius"/>
    </source>
</evidence>
<accession>A0A2S0HUZ4</accession>
<evidence type="ECO:0000313" key="4">
    <source>
        <dbReference type="EMBL" id="AVI50436.1"/>
    </source>
</evidence>
<feature type="compositionally biased region" description="Low complexity" evidence="1">
    <location>
        <begin position="393"/>
        <end position="406"/>
    </location>
</feature>
<evidence type="ECO:0000259" key="3">
    <source>
        <dbReference type="PROSITE" id="PS51910"/>
    </source>
</evidence>
<keyword evidence="2" id="KW-1133">Transmembrane helix</keyword>
<organism evidence="4 5">
    <name type="scientific">Pukyongia salina</name>
    <dbReference type="NCBI Taxonomy" id="2094025"/>
    <lineage>
        <taxon>Bacteria</taxon>
        <taxon>Pseudomonadati</taxon>
        <taxon>Bacteroidota</taxon>
        <taxon>Flavobacteriia</taxon>
        <taxon>Flavobacteriales</taxon>
        <taxon>Flavobacteriaceae</taxon>
        <taxon>Pukyongia</taxon>
    </lineage>
</organism>
<proteinExistence type="predicted"/>
<feature type="transmembrane region" description="Helical" evidence="2">
    <location>
        <begin position="451"/>
        <end position="473"/>
    </location>
</feature>
<evidence type="ECO:0000313" key="5">
    <source>
        <dbReference type="Proteomes" id="UP000238442"/>
    </source>
</evidence>
<dbReference type="Gene3D" id="3.20.20.80">
    <property type="entry name" value="Glycosidases"/>
    <property type="match status" value="1"/>
</dbReference>
<dbReference type="Pfam" id="PF00704">
    <property type="entry name" value="Glyco_hydro_18"/>
    <property type="match status" value="1"/>
</dbReference>
<name>A0A2S0HUZ4_9FLAO</name>
<evidence type="ECO:0000256" key="1">
    <source>
        <dbReference type="SAM" id="MobiDB-lite"/>
    </source>
</evidence>
<dbReference type="SMART" id="SM00636">
    <property type="entry name" value="Glyco_18"/>
    <property type="match status" value="1"/>
</dbReference>
<dbReference type="InterPro" id="IPR017853">
    <property type="entry name" value="GH"/>
</dbReference>
<keyword evidence="5" id="KW-1185">Reference proteome</keyword>
<dbReference type="Proteomes" id="UP000238442">
    <property type="component" value="Chromosome"/>
</dbReference>
<dbReference type="GO" id="GO:0008061">
    <property type="term" value="F:chitin binding"/>
    <property type="evidence" value="ECO:0007669"/>
    <property type="project" value="InterPro"/>
</dbReference>
<dbReference type="GO" id="GO:0005975">
    <property type="term" value="P:carbohydrate metabolic process"/>
    <property type="evidence" value="ECO:0007669"/>
    <property type="project" value="InterPro"/>
</dbReference>
<dbReference type="InterPro" id="IPR011583">
    <property type="entry name" value="Chitinase_II/V-like_cat"/>
</dbReference>
<dbReference type="PANTHER" id="PTHR46066:SF2">
    <property type="entry name" value="CHITINASE DOMAIN-CONTAINING PROTEIN 1"/>
    <property type="match status" value="1"/>
</dbReference>
<feature type="transmembrane region" description="Helical" evidence="2">
    <location>
        <begin position="511"/>
        <end position="529"/>
    </location>
</feature>
<dbReference type="InterPro" id="IPR001223">
    <property type="entry name" value="Glyco_hydro18_cat"/>
</dbReference>
<gene>
    <name evidence="4" type="ORF">C5O00_04350</name>
</gene>
<dbReference type="SUPFAM" id="SSF51445">
    <property type="entry name" value="(Trans)glycosidases"/>
    <property type="match status" value="1"/>
</dbReference>
<reference evidence="4 5" key="1">
    <citation type="submission" date="2018-02" db="EMBL/GenBank/DDBJ databases">
        <title>Genomic analysis of the strain RR4-38 isolated from a seawater recirculating aquaculture system.</title>
        <authorList>
            <person name="Kim Y.-S."/>
            <person name="Jang Y.H."/>
            <person name="Kim K.-H."/>
        </authorList>
    </citation>
    <scope>NUCLEOTIDE SEQUENCE [LARGE SCALE GENOMIC DNA]</scope>
    <source>
        <strain evidence="4 5">RR4-38</strain>
    </source>
</reference>
<dbReference type="KEGG" id="aue:C5O00_04350"/>